<comment type="caution">
    <text evidence="5">The sequence shown here is derived from an EMBL/GenBank/DDBJ whole genome shotgun (WGS) entry which is preliminary data.</text>
</comment>
<evidence type="ECO:0000259" key="4">
    <source>
        <dbReference type="PROSITE" id="PS51379"/>
    </source>
</evidence>
<dbReference type="RefSeq" id="WP_088554781.1">
    <property type="nucleotide sequence ID" value="NZ_BDGJ01000168.1"/>
</dbReference>
<keyword evidence="3" id="KW-0411">Iron-sulfur</keyword>
<proteinExistence type="predicted"/>
<dbReference type="EMBL" id="BDGJ01000168">
    <property type="protein sequence ID" value="GAW93701.1"/>
    <property type="molecule type" value="Genomic_DNA"/>
</dbReference>
<name>A0A1Z5HWJ3_9FIRM</name>
<evidence type="ECO:0000256" key="2">
    <source>
        <dbReference type="ARBA" id="ARBA00023004"/>
    </source>
</evidence>
<dbReference type="SUPFAM" id="SSF54862">
    <property type="entry name" value="4Fe-4S ferredoxins"/>
    <property type="match status" value="1"/>
</dbReference>
<dbReference type="GO" id="GO:0051536">
    <property type="term" value="F:iron-sulfur cluster binding"/>
    <property type="evidence" value="ECO:0007669"/>
    <property type="project" value="UniProtKB-KW"/>
</dbReference>
<evidence type="ECO:0000256" key="1">
    <source>
        <dbReference type="ARBA" id="ARBA00022723"/>
    </source>
</evidence>
<keyword evidence="1" id="KW-0479">Metal-binding</keyword>
<feature type="domain" description="4Fe-4S ferredoxin-type" evidence="4">
    <location>
        <begin position="156"/>
        <end position="188"/>
    </location>
</feature>
<dbReference type="InterPro" id="IPR017896">
    <property type="entry name" value="4Fe4S_Fe-S-bd"/>
</dbReference>
<keyword evidence="6" id="KW-1185">Reference proteome</keyword>
<dbReference type="InterPro" id="IPR017900">
    <property type="entry name" value="4Fe4S_Fe_S_CS"/>
</dbReference>
<keyword evidence="2" id="KW-0408">Iron</keyword>
<dbReference type="Gene3D" id="3.30.70.20">
    <property type="match status" value="1"/>
</dbReference>
<dbReference type="GO" id="GO:0046872">
    <property type="term" value="F:metal ion binding"/>
    <property type="evidence" value="ECO:0007669"/>
    <property type="project" value="UniProtKB-KW"/>
</dbReference>
<evidence type="ECO:0000313" key="5">
    <source>
        <dbReference type="EMBL" id="GAW93701.1"/>
    </source>
</evidence>
<evidence type="ECO:0000256" key="3">
    <source>
        <dbReference type="ARBA" id="ARBA00023014"/>
    </source>
</evidence>
<dbReference type="OrthoDB" id="9815745at2"/>
<accession>A0A1Z5HWJ3</accession>
<protein>
    <submittedName>
        <fullName evidence="5">4Fe-4S ferredoxin iron-sulfur binding domain protein</fullName>
    </submittedName>
</protein>
<sequence>MEAKELKEKLKELAKRWGADLFGVADLTPARDYIERIYGEEYAAYPRAVVMAVFFPAAVVDQLAEGPTHTYLYYYKVINTRLDDIALRVSNFLQEQGYATFPVPASQRVTEDKLAGIFSHRLAANRAGLGWIGKSGSLVNPQVGPRLRLVTVLTDAPLPADQPIEAKCGECRACVEACPVEAIKGVVFNPGDPLEARLAVKLCDEYQSKVRVSFGKRVCGRCLAACPWGKSSKARSQRRSD</sequence>
<evidence type="ECO:0000313" key="6">
    <source>
        <dbReference type="Proteomes" id="UP000197032"/>
    </source>
</evidence>
<dbReference type="AlphaFoldDB" id="A0A1Z5HWJ3"/>
<dbReference type="PANTHER" id="PTHR42827">
    <property type="entry name" value="IRON-SULFUR CLUSTER-BINDING PROTEIN-RELATED"/>
    <property type="match status" value="1"/>
</dbReference>
<dbReference type="PROSITE" id="PS51379">
    <property type="entry name" value="4FE4S_FER_2"/>
    <property type="match status" value="1"/>
</dbReference>
<dbReference type="PANTHER" id="PTHR42827:SF1">
    <property type="entry name" value="IRON-SULFUR CLUSTER-BINDING PROTEIN"/>
    <property type="match status" value="1"/>
</dbReference>
<organism evidence="5 6">
    <name type="scientific">Calderihabitans maritimus</name>
    <dbReference type="NCBI Taxonomy" id="1246530"/>
    <lineage>
        <taxon>Bacteria</taxon>
        <taxon>Bacillati</taxon>
        <taxon>Bacillota</taxon>
        <taxon>Clostridia</taxon>
        <taxon>Neomoorellales</taxon>
        <taxon>Calderihabitantaceae</taxon>
        <taxon>Calderihabitans</taxon>
    </lineage>
</organism>
<dbReference type="PROSITE" id="PS00198">
    <property type="entry name" value="4FE4S_FER_1"/>
    <property type="match status" value="1"/>
</dbReference>
<dbReference type="Pfam" id="PF13484">
    <property type="entry name" value="Fer4_16"/>
    <property type="match status" value="1"/>
</dbReference>
<dbReference type="Proteomes" id="UP000197032">
    <property type="component" value="Unassembled WGS sequence"/>
</dbReference>
<reference evidence="6" key="1">
    <citation type="journal article" date="2017" name="Appl. Environ. Microbiol.">
        <title>Genomic analysis of Calderihabitans maritimus KKC1, a thermophilic hydrogenogenic carboxydotrophic bacterium isolated from marine sediment.</title>
        <authorList>
            <person name="Omae K."/>
            <person name="Yoneda Y."/>
            <person name="Fukuyama Y."/>
            <person name="Yoshida T."/>
            <person name="Sako Y."/>
        </authorList>
    </citation>
    <scope>NUCLEOTIDE SEQUENCE [LARGE SCALE GENOMIC DNA]</scope>
    <source>
        <strain evidence="6">KKC1</strain>
    </source>
</reference>
<gene>
    <name evidence="5" type="ORF">KKC1_28290</name>
</gene>